<protein>
    <submittedName>
        <fullName evidence="1">Uncharacterized protein</fullName>
    </submittedName>
</protein>
<accession>A0A484BNH7</accession>
<sequence length="142" mass="14640">MDMDKDMDADANANADANADVSMNADMAMGRRCHRCHQLRGFEAASASSLPTTLTQGIAAPAAASAPAPAPAAAAVALRLGPKCPRRISAHASTPLQSRLAFGINGAGVQQAIDQKATALGSEEMRQSNNRSSIALHIYGVL</sequence>
<dbReference type="EMBL" id="LSRL02000020">
    <property type="protein sequence ID" value="TDG49752.1"/>
    <property type="molecule type" value="Genomic_DNA"/>
</dbReference>
<organism evidence="1 2">
    <name type="scientific">Drosophila navojoa</name>
    <name type="common">Fruit fly</name>
    <dbReference type="NCBI Taxonomy" id="7232"/>
    <lineage>
        <taxon>Eukaryota</taxon>
        <taxon>Metazoa</taxon>
        <taxon>Ecdysozoa</taxon>
        <taxon>Arthropoda</taxon>
        <taxon>Hexapoda</taxon>
        <taxon>Insecta</taxon>
        <taxon>Pterygota</taxon>
        <taxon>Neoptera</taxon>
        <taxon>Endopterygota</taxon>
        <taxon>Diptera</taxon>
        <taxon>Brachycera</taxon>
        <taxon>Muscomorpha</taxon>
        <taxon>Ephydroidea</taxon>
        <taxon>Drosophilidae</taxon>
        <taxon>Drosophila</taxon>
    </lineage>
</organism>
<keyword evidence="2" id="KW-1185">Reference proteome</keyword>
<evidence type="ECO:0000313" key="2">
    <source>
        <dbReference type="Proteomes" id="UP000295192"/>
    </source>
</evidence>
<comment type="caution">
    <text evidence="1">The sequence shown here is derived from an EMBL/GenBank/DDBJ whole genome shotgun (WGS) entry which is preliminary data.</text>
</comment>
<gene>
    <name evidence="1" type="ORF">AWZ03_003740</name>
</gene>
<name>A0A484BNH7_DRONA</name>
<dbReference type="AlphaFoldDB" id="A0A484BNH7"/>
<evidence type="ECO:0000313" key="1">
    <source>
        <dbReference type="EMBL" id="TDG49752.1"/>
    </source>
</evidence>
<proteinExistence type="predicted"/>
<dbReference type="Proteomes" id="UP000295192">
    <property type="component" value="Unassembled WGS sequence"/>
</dbReference>
<reference evidence="1 2" key="1">
    <citation type="journal article" date="2019" name="J. Hered.">
        <title>An Improved Genome Assembly for Drosophila navojoa, the Basal Species in the mojavensis Cluster.</title>
        <authorList>
            <person name="Vanderlinde T."/>
            <person name="Dupim E.G."/>
            <person name="Nazario-Yepiz N.O."/>
            <person name="Carvalho A.B."/>
        </authorList>
    </citation>
    <scope>NUCLEOTIDE SEQUENCE [LARGE SCALE GENOMIC DNA]</scope>
    <source>
        <strain evidence="1">Navoj_Jal97</strain>
        <tissue evidence="1">Whole organism</tissue>
    </source>
</reference>